<accession>A0AAV0K8C8</accession>
<name>A0AAV0K8C8_9ROSI</name>
<protein>
    <submittedName>
        <fullName evidence="1">Uncharacterized protein</fullName>
    </submittedName>
</protein>
<proteinExistence type="predicted"/>
<dbReference type="Proteomes" id="UP001154282">
    <property type="component" value="Unassembled WGS sequence"/>
</dbReference>
<evidence type="ECO:0000313" key="2">
    <source>
        <dbReference type="Proteomes" id="UP001154282"/>
    </source>
</evidence>
<reference evidence="1" key="1">
    <citation type="submission" date="2022-08" db="EMBL/GenBank/DDBJ databases">
        <authorList>
            <person name="Gutierrez-Valencia J."/>
        </authorList>
    </citation>
    <scope>NUCLEOTIDE SEQUENCE</scope>
</reference>
<dbReference type="EMBL" id="CAMGYJ010000005">
    <property type="protein sequence ID" value="CAI0418357.1"/>
    <property type="molecule type" value="Genomic_DNA"/>
</dbReference>
<comment type="caution">
    <text evidence="1">The sequence shown here is derived from an EMBL/GenBank/DDBJ whole genome shotgun (WGS) entry which is preliminary data.</text>
</comment>
<sequence>MLEPTVSCLTARQLRPTSPSTGSISLILCLTADSPMAALSPTKLVRSS</sequence>
<evidence type="ECO:0000313" key="1">
    <source>
        <dbReference type="EMBL" id="CAI0418357.1"/>
    </source>
</evidence>
<keyword evidence="2" id="KW-1185">Reference proteome</keyword>
<gene>
    <name evidence="1" type="ORF">LITE_LOCUS17622</name>
</gene>
<dbReference type="AlphaFoldDB" id="A0AAV0K8C8"/>
<organism evidence="1 2">
    <name type="scientific">Linum tenue</name>
    <dbReference type="NCBI Taxonomy" id="586396"/>
    <lineage>
        <taxon>Eukaryota</taxon>
        <taxon>Viridiplantae</taxon>
        <taxon>Streptophyta</taxon>
        <taxon>Embryophyta</taxon>
        <taxon>Tracheophyta</taxon>
        <taxon>Spermatophyta</taxon>
        <taxon>Magnoliopsida</taxon>
        <taxon>eudicotyledons</taxon>
        <taxon>Gunneridae</taxon>
        <taxon>Pentapetalae</taxon>
        <taxon>rosids</taxon>
        <taxon>fabids</taxon>
        <taxon>Malpighiales</taxon>
        <taxon>Linaceae</taxon>
        <taxon>Linum</taxon>
    </lineage>
</organism>